<comment type="caution">
    <text evidence="2">The sequence shown here is derived from an EMBL/GenBank/DDBJ whole genome shotgun (WGS) entry which is preliminary data.</text>
</comment>
<gene>
    <name evidence="2" type="ORF">OCK74_25215</name>
</gene>
<evidence type="ECO:0000259" key="1">
    <source>
        <dbReference type="Pfam" id="PF01569"/>
    </source>
</evidence>
<reference evidence="2" key="2">
    <citation type="submission" date="2023-04" db="EMBL/GenBank/DDBJ databases">
        <title>Paracnuella aquatica gen. nov., sp. nov., a member of the family Chitinophagaceae isolated from a hot spring.</title>
        <authorList>
            <person name="Wang C."/>
        </authorList>
    </citation>
    <scope>NUCLEOTIDE SEQUENCE</scope>
    <source>
        <strain evidence="2">LB-8</strain>
    </source>
</reference>
<evidence type="ECO:0000313" key="3">
    <source>
        <dbReference type="Proteomes" id="UP001155483"/>
    </source>
</evidence>
<dbReference type="Proteomes" id="UP001155483">
    <property type="component" value="Unassembled WGS sequence"/>
</dbReference>
<dbReference type="InterPro" id="IPR036938">
    <property type="entry name" value="PAP2/HPO_sf"/>
</dbReference>
<organism evidence="2 3">
    <name type="scientific">Paraflavisolibacter caeni</name>
    <dbReference type="NCBI Taxonomy" id="2982496"/>
    <lineage>
        <taxon>Bacteria</taxon>
        <taxon>Pseudomonadati</taxon>
        <taxon>Bacteroidota</taxon>
        <taxon>Chitinophagia</taxon>
        <taxon>Chitinophagales</taxon>
        <taxon>Chitinophagaceae</taxon>
        <taxon>Paraflavisolibacter</taxon>
    </lineage>
</organism>
<sequence>MERLMIKIALACFVSSFLFLKSYSQEDTLSNVREVRDDTLAVDTLPHQLSGSTQSLAFNGDKQPIYKLKPVVDVPLSLATAGWSLYAFTKIYSKENSSIEDIQSLQVSDINGFDRWAADVYSEKAADISDYFFYGAMPLPLLFLADNKIRKDFGKISFLYFETMSLTGMLYTGATYFVDRYRPYAYNPNVPMSDKLEGNARNSFYAGHVALVATSTFFMAKVYSDYHPESNLKWLFYGTAAAATGTTAYLRHKGGRHFPSDILLGTVQGTLTGILVPHFHKNKLLKKGDLTIVPYTGQSHGLYVSYKF</sequence>
<accession>A0A9X3BHJ8</accession>
<evidence type="ECO:0000313" key="2">
    <source>
        <dbReference type="EMBL" id="MCU7552444.1"/>
    </source>
</evidence>
<dbReference type="AlphaFoldDB" id="A0A9X3BHJ8"/>
<protein>
    <submittedName>
        <fullName evidence="2">Phosphatase PAP2 family protein</fullName>
    </submittedName>
</protein>
<keyword evidence="3" id="KW-1185">Reference proteome</keyword>
<name>A0A9X3BHJ8_9BACT</name>
<proteinExistence type="predicted"/>
<dbReference type="EMBL" id="JAOTIF010000034">
    <property type="protein sequence ID" value="MCU7552444.1"/>
    <property type="molecule type" value="Genomic_DNA"/>
</dbReference>
<feature type="domain" description="Phosphatidic acid phosphatase type 2/haloperoxidase" evidence="1">
    <location>
        <begin position="160"/>
        <end position="283"/>
    </location>
</feature>
<dbReference type="CDD" id="cd01610">
    <property type="entry name" value="PAP2_like"/>
    <property type="match status" value="1"/>
</dbReference>
<reference evidence="2" key="1">
    <citation type="submission" date="2022-09" db="EMBL/GenBank/DDBJ databases">
        <authorList>
            <person name="Yuan C."/>
            <person name="Ke Z."/>
        </authorList>
    </citation>
    <scope>NUCLEOTIDE SEQUENCE</scope>
    <source>
        <strain evidence="2">LB-8</strain>
    </source>
</reference>
<dbReference type="InterPro" id="IPR000326">
    <property type="entry name" value="PAP2/HPO"/>
</dbReference>
<dbReference type="Pfam" id="PF01569">
    <property type="entry name" value="PAP2"/>
    <property type="match status" value="1"/>
</dbReference>
<dbReference type="SUPFAM" id="SSF48317">
    <property type="entry name" value="Acid phosphatase/Vanadium-dependent haloperoxidase"/>
    <property type="match status" value="1"/>
</dbReference>
<dbReference type="RefSeq" id="WP_279299881.1">
    <property type="nucleotide sequence ID" value="NZ_JAOTIF010000034.1"/>
</dbReference>
<dbReference type="Gene3D" id="1.20.144.10">
    <property type="entry name" value="Phosphatidic acid phosphatase type 2/haloperoxidase"/>
    <property type="match status" value="1"/>
</dbReference>